<dbReference type="HOGENOM" id="CLU_2457347_0_0_1"/>
<dbReference type="Proteomes" id="UP000015102">
    <property type="component" value="Unassembled WGS sequence"/>
</dbReference>
<dbReference type="EMBL" id="CAQQ02044737">
    <property type="status" value="NOT_ANNOTATED_CDS"/>
    <property type="molecule type" value="Genomic_DNA"/>
</dbReference>
<reference evidence="2" key="1">
    <citation type="submission" date="2013-02" db="EMBL/GenBank/DDBJ databases">
        <authorList>
            <person name="Hughes D."/>
        </authorList>
    </citation>
    <scope>NUCLEOTIDE SEQUENCE</scope>
    <source>
        <strain>Durham</strain>
        <strain evidence="2">NC isolate 2 -- Noor lab</strain>
    </source>
</reference>
<organism evidence="1 2">
    <name type="scientific">Megaselia scalaris</name>
    <name type="common">Humpbacked fly</name>
    <name type="synonym">Phora scalaris</name>
    <dbReference type="NCBI Taxonomy" id="36166"/>
    <lineage>
        <taxon>Eukaryota</taxon>
        <taxon>Metazoa</taxon>
        <taxon>Ecdysozoa</taxon>
        <taxon>Arthropoda</taxon>
        <taxon>Hexapoda</taxon>
        <taxon>Insecta</taxon>
        <taxon>Pterygota</taxon>
        <taxon>Neoptera</taxon>
        <taxon>Endopterygota</taxon>
        <taxon>Diptera</taxon>
        <taxon>Brachycera</taxon>
        <taxon>Muscomorpha</taxon>
        <taxon>Platypezoidea</taxon>
        <taxon>Phoridae</taxon>
        <taxon>Megaseliini</taxon>
        <taxon>Megaselia</taxon>
    </lineage>
</organism>
<accession>T1GKK5</accession>
<dbReference type="EnsemblMetazoa" id="MESCA004031-RA">
    <property type="protein sequence ID" value="MESCA004031-PA"/>
    <property type="gene ID" value="MESCA004031"/>
</dbReference>
<proteinExistence type="predicted"/>
<name>T1GKK5_MEGSC</name>
<protein>
    <submittedName>
        <fullName evidence="1">Uncharacterized protein</fullName>
    </submittedName>
</protein>
<keyword evidence="2" id="KW-1185">Reference proteome</keyword>
<dbReference type="AlphaFoldDB" id="T1GKK5"/>
<reference evidence="1" key="2">
    <citation type="submission" date="2015-06" db="UniProtKB">
        <authorList>
            <consortium name="EnsemblMetazoa"/>
        </authorList>
    </citation>
    <scope>IDENTIFICATION</scope>
</reference>
<evidence type="ECO:0000313" key="2">
    <source>
        <dbReference type="Proteomes" id="UP000015102"/>
    </source>
</evidence>
<evidence type="ECO:0000313" key="1">
    <source>
        <dbReference type="EnsemblMetazoa" id="MESCA004031-PA"/>
    </source>
</evidence>
<dbReference type="EMBL" id="CAQQ02044736">
    <property type="status" value="NOT_ANNOTATED_CDS"/>
    <property type="molecule type" value="Genomic_DNA"/>
</dbReference>
<sequence>MEWNKSTIRTKRLRWRERIEANTAANKLSIQRWKKRGGEVANEPDLVDRNAKEIPTWRGQFNLTCELLRTWMGKERISCQSKTIHRQEK</sequence>